<dbReference type="AlphaFoldDB" id="A0A4Y3QUV9"/>
<dbReference type="PANTHER" id="PTHR37310:SF1">
    <property type="entry name" value="CYTOPLASMIC PROTEIN"/>
    <property type="match status" value="1"/>
</dbReference>
<dbReference type="Pfam" id="PF03860">
    <property type="entry name" value="Csp"/>
    <property type="match status" value="1"/>
</dbReference>
<comment type="caution">
    <text evidence="1">The sequence shown here is derived from an EMBL/GenBank/DDBJ whole genome shotgun (WGS) entry which is preliminary data.</text>
</comment>
<reference evidence="1 2" key="1">
    <citation type="submission" date="2019-06" db="EMBL/GenBank/DDBJ databases">
        <title>Whole genome shotgun sequence of Streptomyces cacaoi subsp. cacaoi NBRC 12748.</title>
        <authorList>
            <person name="Hosoyama A."/>
            <person name="Uohara A."/>
            <person name="Ohji S."/>
            <person name="Ichikawa N."/>
        </authorList>
    </citation>
    <scope>NUCLEOTIDE SEQUENCE [LARGE SCALE GENOMIC DNA]</scope>
    <source>
        <strain evidence="1 2">NBRC 12748</strain>
    </source>
</reference>
<gene>
    <name evidence="1" type="ORF">SCA03_03410</name>
</gene>
<dbReference type="Gene3D" id="1.20.1270.360">
    <property type="match status" value="1"/>
</dbReference>
<protein>
    <recommendedName>
        <fullName evidence="3">Four-helix bundle copper-binding protein</fullName>
    </recommendedName>
</protein>
<keyword evidence="2" id="KW-1185">Reference proteome</keyword>
<accession>A0A4Y3QUV9</accession>
<dbReference type="Proteomes" id="UP000319210">
    <property type="component" value="Unassembled WGS sequence"/>
</dbReference>
<organism evidence="1 2">
    <name type="scientific">Streptomyces cacaoi</name>
    <dbReference type="NCBI Taxonomy" id="1898"/>
    <lineage>
        <taxon>Bacteria</taxon>
        <taxon>Bacillati</taxon>
        <taxon>Actinomycetota</taxon>
        <taxon>Actinomycetes</taxon>
        <taxon>Kitasatosporales</taxon>
        <taxon>Streptomycetaceae</taxon>
        <taxon>Streptomyces</taxon>
    </lineage>
</organism>
<dbReference type="RefSeq" id="WP_030878284.1">
    <property type="nucleotide sequence ID" value="NZ_BJMM01000002.1"/>
</dbReference>
<evidence type="ECO:0000313" key="1">
    <source>
        <dbReference type="EMBL" id="GEB47790.1"/>
    </source>
</evidence>
<dbReference type="PANTHER" id="PTHR37310">
    <property type="entry name" value="CYTOPLASMIC PROTEIN-RELATED"/>
    <property type="match status" value="1"/>
</dbReference>
<proteinExistence type="predicted"/>
<dbReference type="EMBL" id="BJMM01000002">
    <property type="protein sequence ID" value="GEB47790.1"/>
    <property type="molecule type" value="Genomic_DNA"/>
</dbReference>
<evidence type="ECO:0008006" key="3">
    <source>
        <dbReference type="Google" id="ProtNLM"/>
    </source>
</evidence>
<dbReference type="OrthoDB" id="5396211at2"/>
<name>A0A4Y3QUV9_STRCI</name>
<dbReference type="InterPro" id="IPR005560">
    <property type="entry name" value="Csp_YhjQ"/>
</dbReference>
<evidence type="ECO:0000313" key="2">
    <source>
        <dbReference type="Proteomes" id="UP000319210"/>
    </source>
</evidence>
<sequence length="146" mass="15618">MTTVVEEMRRTHPVAPDPAVDDVLVRCVAACQSCEQACTACADACLGEDQADRLRTCIRLDQQCADVCHTTARLLIRHHDGHGGSLAGQAEQGAVRAQLEACALLCAACAQECERHAAHHAHCRVCAAACRSCEESCRALLATLEH</sequence>